<comment type="caution">
    <text evidence="1">The sequence shown here is derived from an EMBL/GenBank/DDBJ whole genome shotgun (WGS) entry which is preliminary data.</text>
</comment>
<protein>
    <submittedName>
        <fullName evidence="1">Uncharacterized protein</fullName>
    </submittedName>
</protein>
<proteinExistence type="predicted"/>
<dbReference type="EMBL" id="LQZG01000003">
    <property type="protein sequence ID" value="OAB86839.1"/>
    <property type="molecule type" value="Genomic_DNA"/>
</dbReference>
<evidence type="ECO:0000313" key="1">
    <source>
        <dbReference type="EMBL" id="OAB86839.1"/>
    </source>
</evidence>
<gene>
    <name evidence="1" type="ORF">AWH69_10490</name>
</gene>
<accession>A0A176QAY6</accession>
<dbReference type="Proteomes" id="UP000076976">
    <property type="component" value="Unassembled WGS sequence"/>
</dbReference>
<evidence type="ECO:0000313" key="2">
    <source>
        <dbReference type="Proteomes" id="UP000076976"/>
    </source>
</evidence>
<keyword evidence="2" id="KW-1185">Reference proteome</keyword>
<dbReference type="AlphaFoldDB" id="A0A176QAY6"/>
<name>A0A176QAY6_9MICO</name>
<organism evidence="1 2">
    <name type="scientific">Janibacter melonis</name>
    <dbReference type="NCBI Taxonomy" id="262209"/>
    <lineage>
        <taxon>Bacteria</taxon>
        <taxon>Bacillati</taxon>
        <taxon>Actinomycetota</taxon>
        <taxon>Actinomycetes</taxon>
        <taxon>Micrococcales</taxon>
        <taxon>Intrasporangiaceae</taxon>
        <taxon>Janibacter</taxon>
    </lineage>
</organism>
<reference evidence="1 2" key="1">
    <citation type="submission" date="2016-01" db="EMBL/GenBank/DDBJ databases">
        <title>Janibacter melonis strain CD11_4 genome sequencing and assembly.</title>
        <authorList>
            <person name="Nair G.R."/>
            <person name="Kaur G."/>
            <person name="Chander A.M."/>
            <person name="Mayilraj S."/>
        </authorList>
    </citation>
    <scope>NUCLEOTIDE SEQUENCE [LARGE SCALE GENOMIC DNA]</scope>
    <source>
        <strain evidence="1 2">CD11-4</strain>
    </source>
</reference>
<sequence length="189" mass="20734">MSTADVDGDGRSDSVGLVQSGIGDGRLGRVQVRVRTAKGRVMTTSHDARWYGTSTWHGAARFDGRAGYELVLGSDVGAHAMFFRVIAYRNGQLTTLKAPGGVFRWAIDSAALYGAGWTRKVSSSGTVVMTFTYPHQVADHGWVIESTRYRWSNGAWARTSSGLQVMASDRAAYEAMGWRVPYLKRFPTF</sequence>